<keyword evidence="3" id="KW-1185">Reference proteome</keyword>
<evidence type="ECO:0000259" key="1">
    <source>
        <dbReference type="SMART" id="SM01235"/>
    </source>
</evidence>
<evidence type="ECO:0000313" key="3">
    <source>
        <dbReference type="Proteomes" id="UP000293583"/>
    </source>
</evidence>
<organism evidence="2 3">
    <name type="scientific">Aquirufa antheringensis</name>
    <dbReference type="NCBI Taxonomy" id="2516559"/>
    <lineage>
        <taxon>Bacteria</taxon>
        <taxon>Pseudomonadati</taxon>
        <taxon>Bacteroidota</taxon>
        <taxon>Cytophagia</taxon>
        <taxon>Cytophagales</taxon>
        <taxon>Flectobacillaceae</taxon>
        <taxon>Aquirufa</taxon>
    </lineage>
</organism>
<protein>
    <submittedName>
        <fullName evidence="2">Cytochrome C</fullName>
    </submittedName>
</protein>
<dbReference type="AlphaFoldDB" id="A0A4Q9BIV5"/>
<evidence type="ECO:0000313" key="2">
    <source>
        <dbReference type="EMBL" id="TBH75278.1"/>
    </source>
</evidence>
<dbReference type="Pfam" id="PF14376">
    <property type="entry name" value="Haem_bd"/>
    <property type="match status" value="1"/>
</dbReference>
<name>A0A4Q9BIV5_9BACT</name>
<dbReference type="RefSeq" id="WP_130922454.1">
    <property type="nucleotide sequence ID" value="NZ_JAANOM010000002.1"/>
</dbReference>
<dbReference type="Proteomes" id="UP000293583">
    <property type="component" value="Unassembled WGS sequence"/>
</dbReference>
<dbReference type="OrthoDB" id="196738at2"/>
<feature type="domain" description="Haem-binding" evidence="1">
    <location>
        <begin position="10"/>
        <end position="146"/>
    </location>
</feature>
<proteinExistence type="predicted"/>
<dbReference type="EMBL" id="SEWY01000001">
    <property type="protein sequence ID" value="TBH75278.1"/>
    <property type="molecule type" value="Genomic_DNA"/>
</dbReference>
<gene>
    <name evidence="2" type="ORF">EWU20_01510</name>
</gene>
<comment type="caution">
    <text evidence="2">The sequence shown here is derived from an EMBL/GenBank/DDBJ whole genome shotgun (WGS) entry which is preliminary data.</text>
</comment>
<dbReference type="SMART" id="SM01235">
    <property type="entry name" value="Haem_bd"/>
    <property type="match status" value="1"/>
</dbReference>
<dbReference type="InterPro" id="IPR025992">
    <property type="entry name" value="Haem-bd"/>
</dbReference>
<sequence>MKNKIIVGLIVVLIAIQFVPTEKNLSNDNTYALETKYEVPADVKVLLENACNDCHSNKSTYPWYSSVQPVGFWLDHHVNDGKKHLNFATFTKMPIAVQNHKLEEVVEQVESGEMPMPSYTYFGLHSNAKLSEADRSKIINWAKSQMAMLKASYPADSLKMKPRPRG</sequence>
<accession>A0A4Q9BIV5</accession>
<reference evidence="2 3" key="1">
    <citation type="submission" date="2019-02" db="EMBL/GenBank/DDBJ databases">
        <title>Genome of a new Bacteroidetes strain.</title>
        <authorList>
            <person name="Pitt A."/>
        </authorList>
    </citation>
    <scope>NUCLEOTIDE SEQUENCE [LARGE SCALE GENOMIC DNA]</scope>
    <source>
        <strain evidence="2 3">103A-SOEBACH</strain>
    </source>
</reference>